<evidence type="ECO:0000313" key="2">
    <source>
        <dbReference type="Proteomes" id="UP001154282"/>
    </source>
</evidence>
<dbReference type="AlphaFoldDB" id="A0AAV0IEZ2"/>
<proteinExistence type="predicted"/>
<evidence type="ECO:0000313" key="1">
    <source>
        <dbReference type="EMBL" id="CAI0396180.1"/>
    </source>
</evidence>
<dbReference type="Proteomes" id="UP001154282">
    <property type="component" value="Unassembled WGS sequence"/>
</dbReference>
<comment type="caution">
    <text evidence="1">The sequence shown here is derived from an EMBL/GenBank/DDBJ whole genome shotgun (WGS) entry which is preliminary data.</text>
</comment>
<reference evidence="1" key="1">
    <citation type="submission" date="2022-08" db="EMBL/GenBank/DDBJ databases">
        <authorList>
            <person name="Gutierrez-Valencia J."/>
        </authorList>
    </citation>
    <scope>NUCLEOTIDE SEQUENCE</scope>
</reference>
<sequence length="70" mass="7972">MNAWWSTVSQLVQNGSRRIVCAFVPRASTFEAQLAIGDYPTNGFDRLMFIPGFSKRSGEKLYQLKTIIEE</sequence>
<name>A0AAV0IEZ2_9ROSI</name>
<protein>
    <submittedName>
        <fullName evidence="1">Uncharacterized protein</fullName>
    </submittedName>
</protein>
<keyword evidence="2" id="KW-1185">Reference proteome</keyword>
<gene>
    <name evidence="1" type="ORF">LITE_LOCUS9009</name>
</gene>
<organism evidence="1 2">
    <name type="scientific">Linum tenue</name>
    <dbReference type="NCBI Taxonomy" id="586396"/>
    <lineage>
        <taxon>Eukaryota</taxon>
        <taxon>Viridiplantae</taxon>
        <taxon>Streptophyta</taxon>
        <taxon>Embryophyta</taxon>
        <taxon>Tracheophyta</taxon>
        <taxon>Spermatophyta</taxon>
        <taxon>Magnoliopsida</taxon>
        <taxon>eudicotyledons</taxon>
        <taxon>Gunneridae</taxon>
        <taxon>Pentapetalae</taxon>
        <taxon>rosids</taxon>
        <taxon>fabids</taxon>
        <taxon>Malpighiales</taxon>
        <taxon>Linaceae</taxon>
        <taxon>Linum</taxon>
    </lineage>
</organism>
<accession>A0AAV0IEZ2</accession>
<dbReference type="EMBL" id="CAMGYJ010000003">
    <property type="protein sequence ID" value="CAI0396180.1"/>
    <property type="molecule type" value="Genomic_DNA"/>
</dbReference>